<dbReference type="AlphaFoldDB" id="A0A0A9GGE6"/>
<evidence type="ECO:0000313" key="1">
    <source>
        <dbReference type="EMBL" id="JAE22524.1"/>
    </source>
</evidence>
<protein>
    <submittedName>
        <fullName evidence="1">Uncharacterized protein</fullName>
    </submittedName>
</protein>
<reference evidence="1" key="2">
    <citation type="journal article" date="2015" name="Data Brief">
        <title>Shoot transcriptome of the giant reed, Arundo donax.</title>
        <authorList>
            <person name="Barrero R.A."/>
            <person name="Guerrero F.D."/>
            <person name="Moolhuijzen P."/>
            <person name="Goolsby J.A."/>
            <person name="Tidwell J."/>
            <person name="Bellgard S.E."/>
            <person name="Bellgard M.I."/>
        </authorList>
    </citation>
    <scope>NUCLEOTIDE SEQUENCE</scope>
    <source>
        <tissue evidence="1">Shoot tissue taken approximately 20 cm above the soil surface</tissue>
    </source>
</reference>
<dbReference type="EMBL" id="GBRH01175372">
    <property type="protein sequence ID" value="JAE22524.1"/>
    <property type="molecule type" value="Transcribed_RNA"/>
</dbReference>
<organism evidence="1">
    <name type="scientific">Arundo donax</name>
    <name type="common">Giant reed</name>
    <name type="synonym">Donax arundinaceus</name>
    <dbReference type="NCBI Taxonomy" id="35708"/>
    <lineage>
        <taxon>Eukaryota</taxon>
        <taxon>Viridiplantae</taxon>
        <taxon>Streptophyta</taxon>
        <taxon>Embryophyta</taxon>
        <taxon>Tracheophyta</taxon>
        <taxon>Spermatophyta</taxon>
        <taxon>Magnoliopsida</taxon>
        <taxon>Liliopsida</taxon>
        <taxon>Poales</taxon>
        <taxon>Poaceae</taxon>
        <taxon>PACMAD clade</taxon>
        <taxon>Arundinoideae</taxon>
        <taxon>Arundineae</taxon>
        <taxon>Arundo</taxon>
    </lineage>
</organism>
<name>A0A0A9GGE6_ARUDO</name>
<accession>A0A0A9GGE6</accession>
<reference evidence="1" key="1">
    <citation type="submission" date="2014-09" db="EMBL/GenBank/DDBJ databases">
        <authorList>
            <person name="Magalhaes I.L.F."/>
            <person name="Oliveira U."/>
            <person name="Santos F.R."/>
            <person name="Vidigal T.H.D.A."/>
            <person name="Brescovit A.D."/>
            <person name="Santos A.J."/>
        </authorList>
    </citation>
    <scope>NUCLEOTIDE SEQUENCE</scope>
    <source>
        <tissue evidence="1">Shoot tissue taken approximately 20 cm above the soil surface</tissue>
    </source>
</reference>
<sequence>MFLEEDYALCRRKMAHMNKKKFLPGKEEISRRVVAQ</sequence>
<proteinExistence type="predicted"/>